<protein>
    <submittedName>
        <fullName evidence="3">Tetratricopeptide repeat protein</fullName>
    </submittedName>
</protein>
<dbReference type="InterPro" id="IPR024983">
    <property type="entry name" value="CHAT_dom"/>
</dbReference>
<accession>A0ABV4X4R7</accession>
<dbReference type="PANTHER" id="PTHR10098">
    <property type="entry name" value="RAPSYN-RELATED"/>
    <property type="match status" value="1"/>
</dbReference>
<evidence type="ECO:0000313" key="3">
    <source>
        <dbReference type="EMBL" id="MFB2877786.1"/>
    </source>
</evidence>
<keyword evidence="4" id="KW-1185">Reference proteome</keyword>
<reference evidence="3 4" key="1">
    <citation type="submission" date="2024-09" db="EMBL/GenBank/DDBJ databases">
        <title>Floridaenema gen nov. (Aerosakkonemataceae, Aerosakkonematales ord. nov., Cyanobacteria) from benthic tropical and subtropical fresh waters, with the description of four new species.</title>
        <authorList>
            <person name="Moretto J.A."/>
            <person name="Berthold D.E."/>
            <person name="Lefler F.W."/>
            <person name="Huang I.-S."/>
            <person name="Laughinghouse H. IV."/>
        </authorList>
    </citation>
    <scope>NUCLEOTIDE SEQUENCE [LARGE SCALE GENOMIC DNA]</scope>
    <source>
        <strain evidence="3 4">BLCC-F46</strain>
    </source>
</reference>
<evidence type="ECO:0000313" key="4">
    <source>
        <dbReference type="Proteomes" id="UP001576774"/>
    </source>
</evidence>
<name>A0ABV4X4R7_9CYAN</name>
<gene>
    <name evidence="3" type="ORF">ACE1CC_13105</name>
</gene>
<organism evidence="3 4">
    <name type="scientific">Floridaenema aerugineum BLCC-F46</name>
    <dbReference type="NCBI Taxonomy" id="3153654"/>
    <lineage>
        <taxon>Bacteria</taxon>
        <taxon>Bacillati</taxon>
        <taxon>Cyanobacteriota</taxon>
        <taxon>Cyanophyceae</taxon>
        <taxon>Oscillatoriophycideae</taxon>
        <taxon>Aerosakkonematales</taxon>
        <taxon>Aerosakkonemataceae</taxon>
        <taxon>Floridanema</taxon>
        <taxon>Floridanema aerugineum</taxon>
    </lineage>
</organism>
<dbReference type="Pfam" id="PF13424">
    <property type="entry name" value="TPR_12"/>
    <property type="match status" value="4"/>
</dbReference>
<sequence length="915" mass="102486">MRSPNKILTVLTLFTILTISDFVLIQNPKSKIQNFQVFAQIPDARKMEADLLFRQGNQQFQISQVEEALQFWQQALAIYREIKNRQGEAASLGNLGIAYDSLGDYTKAIVYYQQCLIITQEIEDRFNEGRVLGNLGATYSSLGDYAKAIEYQRQSLAIKREIKDRQGEGQALGNLGTVSRLLADYAKAIEYYQQSLAIFREIKDRQGERQSLDNLGATYNSLGDYAKAIEYGQQSLTISQEIKDRLGEGASLSNLGVAYYSLGDYAKAIEYHQQSLAIVREIKDRLGEGTSLGNLGVAYYSLGDYAKAIEYHQQSLAIKQEIKDLQGEGKTLGDLGNVYQILGDYVKAIDYYQQCLAITRKVKARKHEGQCLGNLGSSYLFLNNYAKAIEYQQQRLAIAQEISDTNGEGTARNNLGLALFISGNLIQAEKILRTGIEIWEFQRARLGNNDNYKVSIFDEQARTYILLQTILIAQNNPKAALEIAERGRARVLVELLSRRNPIISESANSLITPPNIGLLQQIAKQQNATLVEYSIAYDVFKIKSQLYIWVIKPTGEISFRKTDFKPLWQHRNTSLAELVTNSREYIGIRNRSELATIVPEPTAEVQQRRLAQQRQKLQQLHQLLIKPIANLLPTNPQARVIFIPQSELFLVPFPALVDTSGQYLIEKHTILTAPSIQALDLTRQQRQRLRNLKRGTGIEKQTSNPELLIVGNPLMPKVWNSQTGRKEQLSYLKGAEKEAQAIAQFFNAPVLLGEQATERAIKQRISNARIIHLATHGLLDYGIPEDTGVRDFPGAVALAPGDGEDGLLTSAEIIDMNLKAELVVLSACDTGRGRIRSEGVIGLSRSLISAGVPSVIVSLWAVDDAATTDLMQEFYKQWQQNPDKAQALRQAMLITMQKHPDPRLWAAFTLIGEAE</sequence>
<dbReference type="Pfam" id="PF12770">
    <property type="entry name" value="CHAT"/>
    <property type="match status" value="1"/>
</dbReference>
<proteinExistence type="predicted"/>
<dbReference type="InterPro" id="IPR019734">
    <property type="entry name" value="TPR_rpt"/>
</dbReference>
<comment type="caution">
    <text evidence="3">The sequence shown here is derived from an EMBL/GenBank/DDBJ whole genome shotgun (WGS) entry which is preliminary data.</text>
</comment>
<keyword evidence="1" id="KW-0802">TPR repeat</keyword>
<dbReference type="SMART" id="SM00028">
    <property type="entry name" value="TPR"/>
    <property type="match status" value="10"/>
</dbReference>
<dbReference type="SUPFAM" id="SSF48452">
    <property type="entry name" value="TPR-like"/>
    <property type="match status" value="2"/>
</dbReference>
<feature type="repeat" description="TPR" evidence="1">
    <location>
        <begin position="209"/>
        <end position="242"/>
    </location>
</feature>
<dbReference type="EMBL" id="JBHFNQ010000101">
    <property type="protein sequence ID" value="MFB2877786.1"/>
    <property type="molecule type" value="Genomic_DNA"/>
</dbReference>
<feature type="repeat" description="TPR" evidence="1">
    <location>
        <begin position="89"/>
        <end position="122"/>
    </location>
</feature>
<feature type="repeat" description="TPR" evidence="1">
    <location>
        <begin position="129"/>
        <end position="162"/>
    </location>
</feature>
<dbReference type="RefSeq" id="WP_413270879.1">
    <property type="nucleotide sequence ID" value="NZ_JBHFNQ010000101.1"/>
</dbReference>
<evidence type="ECO:0000256" key="1">
    <source>
        <dbReference type="PROSITE-ProRule" id="PRU00339"/>
    </source>
</evidence>
<dbReference type="InterPro" id="IPR011990">
    <property type="entry name" value="TPR-like_helical_dom_sf"/>
</dbReference>
<dbReference type="Proteomes" id="UP001576774">
    <property type="component" value="Unassembled WGS sequence"/>
</dbReference>
<feature type="repeat" description="TPR" evidence="1">
    <location>
        <begin position="249"/>
        <end position="282"/>
    </location>
</feature>
<evidence type="ECO:0000259" key="2">
    <source>
        <dbReference type="Pfam" id="PF12770"/>
    </source>
</evidence>
<feature type="domain" description="CHAT" evidence="2">
    <location>
        <begin position="615"/>
        <end position="913"/>
    </location>
</feature>
<dbReference type="Gene3D" id="1.25.40.10">
    <property type="entry name" value="Tetratricopeptide repeat domain"/>
    <property type="match status" value="4"/>
</dbReference>
<feature type="repeat" description="TPR" evidence="1">
    <location>
        <begin position="329"/>
        <end position="362"/>
    </location>
</feature>
<dbReference type="PANTHER" id="PTHR10098:SF108">
    <property type="entry name" value="TETRATRICOPEPTIDE REPEAT PROTEIN 28"/>
    <property type="match status" value="1"/>
</dbReference>
<dbReference type="PROSITE" id="PS50005">
    <property type="entry name" value="TPR"/>
    <property type="match status" value="6"/>
</dbReference>
<feature type="repeat" description="TPR" evidence="1">
    <location>
        <begin position="289"/>
        <end position="322"/>
    </location>
</feature>